<organism evidence="1">
    <name type="scientific">bioreactor metagenome</name>
    <dbReference type="NCBI Taxonomy" id="1076179"/>
    <lineage>
        <taxon>unclassified sequences</taxon>
        <taxon>metagenomes</taxon>
        <taxon>ecological metagenomes</taxon>
    </lineage>
</organism>
<comment type="caution">
    <text evidence="1">The sequence shown here is derived from an EMBL/GenBank/DDBJ whole genome shotgun (WGS) entry which is preliminary data.</text>
</comment>
<reference evidence="1" key="1">
    <citation type="submission" date="2019-08" db="EMBL/GenBank/DDBJ databases">
        <authorList>
            <person name="Kucharzyk K."/>
            <person name="Murdoch R.W."/>
            <person name="Higgins S."/>
            <person name="Loffler F."/>
        </authorList>
    </citation>
    <scope>NUCLEOTIDE SEQUENCE</scope>
</reference>
<name>A0A644W4U3_9ZZZZ</name>
<dbReference type="AlphaFoldDB" id="A0A644W4U3"/>
<sequence length="114" mass="13880">MRQRIKGKFIKRKLKVFSNAYKDIIDFYNLIRLNYVVELKLGKDYLDEKGNNLAEILENYFVNEGYDIIVECYMEGENSYLIIDCEDEKENMWNMVSFIYRLLVKFNIEHEIIW</sequence>
<proteinExistence type="predicted"/>
<dbReference type="EMBL" id="VSSQ01000571">
    <property type="protein sequence ID" value="MPL97712.1"/>
    <property type="molecule type" value="Genomic_DNA"/>
</dbReference>
<protein>
    <submittedName>
        <fullName evidence="1">Uncharacterized protein</fullName>
    </submittedName>
</protein>
<gene>
    <name evidence="1" type="ORF">SDC9_43905</name>
</gene>
<evidence type="ECO:0000313" key="1">
    <source>
        <dbReference type="EMBL" id="MPL97712.1"/>
    </source>
</evidence>
<accession>A0A644W4U3</accession>